<dbReference type="GO" id="GO:0022857">
    <property type="term" value="F:transmembrane transporter activity"/>
    <property type="evidence" value="ECO:0007669"/>
    <property type="project" value="InterPro"/>
</dbReference>
<accession>A0A8J3CKW8</accession>
<evidence type="ECO:0000313" key="11">
    <source>
        <dbReference type="Proteomes" id="UP000637578"/>
    </source>
</evidence>
<proteinExistence type="predicted"/>
<dbReference type="InterPro" id="IPR005829">
    <property type="entry name" value="Sugar_transporter_CS"/>
</dbReference>
<reference evidence="10" key="1">
    <citation type="journal article" date="2014" name="Int. J. Syst. Evol. Microbiol.">
        <title>Complete genome sequence of Corynebacterium casei LMG S-19264T (=DSM 44701T), isolated from a smear-ripened cheese.</title>
        <authorList>
            <consortium name="US DOE Joint Genome Institute (JGI-PGF)"/>
            <person name="Walter F."/>
            <person name="Albersmeier A."/>
            <person name="Kalinowski J."/>
            <person name="Ruckert C."/>
        </authorList>
    </citation>
    <scope>NUCLEOTIDE SEQUENCE</scope>
    <source>
        <strain evidence="10">CGMCC 4.5737</strain>
    </source>
</reference>
<evidence type="ECO:0000313" key="10">
    <source>
        <dbReference type="EMBL" id="GGM84490.1"/>
    </source>
</evidence>
<dbReference type="AlphaFoldDB" id="A0A8J3CKW8"/>
<dbReference type="InterPro" id="IPR020846">
    <property type="entry name" value="MFS_dom"/>
</dbReference>
<dbReference type="PROSITE" id="PS00216">
    <property type="entry name" value="SUGAR_TRANSPORT_1"/>
    <property type="match status" value="1"/>
</dbReference>
<keyword evidence="5 8" id="KW-1133">Transmembrane helix</keyword>
<dbReference type="InterPro" id="IPR011701">
    <property type="entry name" value="MFS"/>
</dbReference>
<dbReference type="Gene3D" id="1.20.1250.20">
    <property type="entry name" value="MFS general substrate transporter like domains"/>
    <property type="match status" value="1"/>
</dbReference>
<evidence type="ECO:0000256" key="3">
    <source>
        <dbReference type="ARBA" id="ARBA00022519"/>
    </source>
</evidence>
<dbReference type="PROSITE" id="PS50850">
    <property type="entry name" value="MFS"/>
    <property type="match status" value="1"/>
</dbReference>
<feature type="transmembrane region" description="Helical" evidence="8">
    <location>
        <begin position="107"/>
        <end position="128"/>
    </location>
</feature>
<evidence type="ECO:0000256" key="6">
    <source>
        <dbReference type="ARBA" id="ARBA00023136"/>
    </source>
</evidence>
<name>A0A8J3CKW8_9PSEU</name>
<dbReference type="InterPro" id="IPR036259">
    <property type="entry name" value="MFS_trans_sf"/>
</dbReference>
<gene>
    <name evidence="10" type="ORF">GCM10012275_64000</name>
</gene>
<evidence type="ECO:0000256" key="7">
    <source>
        <dbReference type="ARBA" id="ARBA00044273"/>
    </source>
</evidence>
<comment type="caution">
    <text evidence="10">The sequence shown here is derived from an EMBL/GenBank/DDBJ whole genome shotgun (WGS) entry which is preliminary data.</text>
</comment>
<evidence type="ECO:0000256" key="4">
    <source>
        <dbReference type="ARBA" id="ARBA00022692"/>
    </source>
</evidence>
<evidence type="ECO:0000256" key="1">
    <source>
        <dbReference type="ARBA" id="ARBA00004429"/>
    </source>
</evidence>
<reference evidence="10" key="2">
    <citation type="submission" date="2020-09" db="EMBL/GenBank/DDBJ databases">
        <authorList>
            <person name="Sun Q."/>
            <person name="Zhou Y."/>
        </authorList>
    </citation>
    <scope>NUCLEOTIDE SEQUENCE</scope>
    <source>
        <strain evidence="10">CGMCC 4.5737</strain>
    </source>
</reference>
<dbReference type="Pfam" id="PF07690">
    <property type="entry name" value="MFS_1"/>
    <property type="match status" value="1"/>
</dbReference>
<dbReference type="RefSeq" id="WP_189062180.1">
    <property type="nucleotide sequence ID" value="NZ_BMMK01000073.1"/>
</dbReference>
<feature type="transmembrane region" description="Helical" evidence="8">
    <location>
        <begin position="204"/>
        <end position="224"/>
    </location>
</feature>
<feature type="transmembrane region" description="Helical" evidence="8">
    <location>
        <begin position="236"/>
        <end position="254"/>
    </location>
</feature>
<dbReference type="SUPFAM" id="SSF103473">
    <property type="entry name" value="MFS general substrate transporter"/>
    <property type="match status" value="1"/>
</dbReference>
<keyword evidence="3" id="KW-0997">Cell inner membrane</keyword>
<dbReference type="GO" id="GO:0005886">
    <property type="term" value="C:plasma membrane"/>
    <property type="evidence" value="ECO:0007669"/>
    <property type="project" value="UniProtKB-SubCell"/>
</dbReference>
<keyword evidence="6 8" id="KW-0472">Membrane</keyword>
<feature type="transmembrane region" description="Helical" evidence="8">
    <location>
        <begin position="274"/>
        <end position="292"/>
    </location>
</feature>
<dbReference type="Proteomes" id="UP000637578">
    <property type="component" value="Unassembled WGS sequence"/>
</dbReference>
<comment type="subcellular location">
    <subcellularLocation>
        <location evidence="1">Cell inner membrane</location>
        <topology evidence="1">Multi-pass membrane protein</topology>
    </subcellularLocation>
</comment>
<evidence type="ECO:0000256" key="5">
    <source>
        <dbReference type="ARBA" id="ARBA00022989"/>
    </source>
</evidence>
<protein>
    <recommendedName>
        <fullName evidence="7">MFS-type drug efflux transporter P55</fullName>
    </recommendedName>
</protein>
<keyword evidence="4 8" id="KW-0812">Transmembrane</keyword>
<feature type="domain" description="Major facilitator superfamily (MFS) profile" evidence="9">
    <location>
        <begin position="13"/>
        <end position="387"/>
    </location>
</feature>
<sequence>MSEVLGRRRRSVAIGVGGLAVLLAALDTYVVVSLFVDMLRDLGVPLNHPERATPIVTGYLLGYVAAMPLLGQLSDRYGRRLLLQGCLLGFAAGSAVTAWAGDLWPLVAGRVVQGVAGGALLPVTLALAADLWSERRRATVLGAVGAAQELGSVLGPLYGVALAALVQWRGVFWVNVPLALLAMVLVQFSVPAGRPSALRTSAKVDVVGGALLAVTLGLLVVGLYNEQPDKSVLPPWGLPALGGAGVAFVGFLLWEARARTRLLDPAGVAMRPFLAALLTSAAAGAALMVTLVDVQLFSQTVLGKETAAATGLLVRFLAALPIGAVLGGWLAGRLSYRIVTVAGMLLAAAGYLLVSGWPPDVLAARHVVGPLSLPRLSRVRLCGSGVM</sequence>
<dbReference type="PANTHER" id="PTHR23501:SF191">
    <property type="entry name" value="VACUOLAR BASIC AMINO ACID TRANSPORTER 4"/>
    <property type="match status" value="1"/>
</dbReference>
<keyword evidence="2" id="KW-0813">Transport</keyword>
<dbReference type="PANTHER" id="PTHR23501">
    <property type="entry name" value="MAJOR FACILITATOR SUPERFAMILY"/>
    <property type="match status" value="1"/>
</dbReference>
<feature type="transmembrane region" description="Helical" evidence="8">
    <location>
        <begin position="338"/>
        <end position="357"/>
    </location>
</feature>
<feature type="transmembrane region" description="Helical" evidence="8">
    <location>
        <begin position="172"/>
        <end position="192"/>
    </location>
</feature>
<keyword evidence="11" id="KW-1185">Reference proteome</keyword>
<evidence type="ECO:0000256" key="8">
    <source>
        <dbReference type="SAM" id="Phobius"/>
    </source>
</evidence>
<feature type="transmembrane region" description="Helical" evidence="8">
    <location>
        <begin position="82"/>
        <end position="101"/>
    </location>
</feature>
<evidence type="ECO:0000259" key="9">
    <source>
        <dbReference type="PROSITE" id="PS50850"/>
    </source>
</evidence>
<organism evidence="10 11">
    <name type="scientific">Longimycelium tulufanense</name>
    <dbReference type="NCBI Taxonomy" id="907463"/>
    <lineage>
        <taxon>Bacteria</taxon>
        <taxon>Bacillati</taxon>
        <taxon>Actinomycetota</taxon>
        <taxon>Actinomycetes</taxon>
        <taxon>Pseudonocardiales</taxon>
        <taxon>Pseudonocardiaceae</taxon>
        <taxon>Longimycelium</taxon>
    </lineage>
</organism>
<keyword evidence="3" id="KW-1003">Cell membrane</keyword>
<dbReference type="EMBL" id="BMMK01000073">
    <property type="protein sequence ID" value="GGM84490.1"/>
    <property type="molecule type" value="Genomic_DNA"/>
</dbReference>
<feature type="transmembrane region" description="Helical" evidence="8">
    <location>
        <begin position="140"/>
        <end position="166"/>
    </location>
</feature>
<evidence type="ECO:0000256" key="2">
    <source>
        <dbReference type="ARBA" id="ARBA00022448"/>
    </source>
</evidence>
<feature type="transmembrane region" description="Helical" evidence="8">
    <location>
        <begin position="52"/>
        <end position="70"/>
    </location>
</feature>
<feature type="transmembrane region" description="Helical" evidence="8">
    <location>
        <begin position="312"/>
        <end position="331"/>
    </location>
</feature>
<feature type="transmembrane region" description="Helical" evidence="8">
    <location>
        <begin position="12"/>
        <end position="32"/>
    </location>
</feature>